<dbReference type="AlphaFoldDB" id="A0A9X2D0F8"/>
<dbReference type="InterPro" id="IPR053135">
    <property type="entry name" value="AKR2_Oxidoreductase"/>
</dbReference>
<name>A0A9X2D0F8_9GAMM</name>
<comment type="caution">
    <text evidence="2">The sequence shown here is derived from an EMBL/GenBank/DDBJ whole genome shotgun (WGS) entry which is preliminary data.</text>
</comment>
<sequence length="286" mass="31498">MRAPNVELALGTVQFGMKYGIVGRGEPVPTKEVQNIFARAWEYGIRVLDTAPAYGTIEENLGPLTEGYPFRMVSKIPALPKESSSAEIAHFVTHSIQKSRERLGERLTTLLFHRSEDLLEQHGTIAWQAAFQAISDSSIRLGVSCYSPSELALLQNKFPIAVAQIPGNALDQRITATKNINNVELYLRSVFLQGILLLAPEIASKQLPQATNSINAWGKWCDEHQLTPLQASLSIAKGLPGVRYCVVGVDKLSHLEEILTAWTSAVPLTAPSLSTDDTEVIDPRRW</sequence>
<evidence type="ECO:0000313" key="3">
    <source>
        <dbReference type="Proteomes" id="UP001139721"/>
    </source>
</evidence>
<reference evidence="2" key="1">
    <citation type="submission" date="2021-11" db="EMBL/GenBank/DDBJ databases">
        <title>Legionella maioricencis sp. nov., a new species isolated from hot water samples in Mallorca.</title>
        <authorList>
            <person name="Crespi S."/>
            <person name="Drasar V."/>
            <person name="Salva-Serra F."/>
            <person name="Jaen-Luchoro D."/>
            <person name="Pineiro-Iglesias B."/>
            <person name="Aliaga F."/>
            <person name="Fernandez-Juarez V."/>
            <person name="Coll G."/>
            <person name="Moore E.R.B."/>
            <person name="Bennasar-Figueras A."/>
        </authorList>
    </citation>
    <scope>NUCLEOTIDE SEQUENCE</scope>
    <source>
        <strain evidence="2">HCPI-6</strain>
    </source>
</reference>
<dbReference type="PANTHER" id="PTHR43312">
    <property type="entry name" value="D-THREO-ALDOSE 1-DEHYDROGENASE"/>
    <property type="match status" value="1"/>
</dbReference>
<dbReference type="Pfam" id="PF00248">
    <property type="entry name" value="Aldo_ket_red"/>
    <property type="match status" value="1"/>
</dbReference>
<dbReference type="RefSeq" id="WP_250421082.1">
    <property type="nucleotide sequence ID" value="NZ_JAJKBJ010000004.1"/>
</dbReference>
<proteinExistence type="predicted"/>
<dbReference type="EMBL" id="JAJKBJ010000004">
    <property type="protein sequence ID" value="MCL9683577.1"/>
    <property type="molecule type" value="Genomic_DNA"/>
</dbReference>
<evidence type="ECO:0000313" key="2">
    <source>
        <dbReference type="EMBL" id="MCL9683577.1"/>
    </source>
</evidence>
<dbReference type="Gene3D" id="3.20.20.100">
    <property type="entry name" value="NADP-dependent oxidoreductase domain"/>
    <property type="match status" value="1"/>
</dbReference>
<organism evidence="2 3">
    <name type="scientific">Legionella maioricensis</name>
    <dbReference type="NCBI Taxonomy" id="2896528"/>
    <lineage>
        <taxon>Bacteria</taxon>
        <taxon>Pseudomonadati</taxon>
        <taxon>Pseudomonadota</taxon>
        <taxon>Gammaproteobacteria</taxon>
        <taxon>Legionellales</taxon>
        <taxon>Legionellaceae</taxon>
        <taxon>Legionella</taxon>
    </lineage>
</organism>
<dbReference type="InterPro" id="IPR036812">
    <property type="entry name" value="NAD(P)_OxRdtase_dom_sf"/>
</dbReference>
<gene>
    <name evidence="2" type="ORF">LOX96_05695</name>
</gene>
<dbReference type="InterPro" id="IPR023210">
    <property type="entry name" value="NADP_OxRdtase_dom"/>
</dbReference>
<feature type="domain" description="NADP-dependent oxidoreductase" evidence="1">
    <location>
        <begin position="7"/>
        <end position="263"/>
    </location>
</feature>
<protein>
    <submittedName>
        <fullName evidence="2">Aldo/keto reductase</fullName>
    </submittedName>
</protein>
<keyword evidence="3" id="KW-1185">Reference proteome</keyword>
<accession>A0A9X2D0F8</accession>
<dbReference type="CDD" id="cd19097">
    <property type="entry name" value="AKR_unchar"/>
    <property type="match status" value="1"/>
</dbReference>
<dbReference type="PANTHER" id="PTHR43312:SF1">
    <property type="entry name" value="NADP-DEPENDENT OXIDOREDUCTASE DOMAIN-CONTAINING PROTEIN"/>
    <property type="match status" value="1"/>
</dbReference>
<evidence type="ECO:0000259" key="1">
    <source>
        <dbReference type="Pfam" id="PF00248"/>
    </source>
</evidence>
<dbReference type="SUPFAM" id="SSF51430">
    <property type="entry name" value="NAD(P)-linked oxidoreductase"/>
    <property type="match status" value="1"/>
</dbReference>
<dbReference type="Proteomes" id="UP001139721">
    <property type="component" value="Unassembled WGS sequence"/>
</dbReference>